<evidence type="ECO:0000256" key="1">
    <source>
        <dbReference type="SAM" id="SignalP"/>
    </source>
</evidence>
<evidence type="ECO:0000313" key="3">
    <source>
        <dbReference type="Proteomes" id="UP001228044"/>
    </source>
</evidence>
<reference evidence="2 3" key="1">
    <citation type="submission" date="2023-06" db="EMBL/GenBank/DDBJ databases">
        <title>Pelomonas sp. PFR6 16S ribosomal RNA gene Genome sequencing and assembly.</title>
        <authorList>
            <person name="Woo H."/>
        </authorList>
    </citation>
    <scope>NUCLEOTIDE SEQUENCE [LARGE SCALE GENOMIC DNA]</scope>
    <source>
        <strain evidence="2 3">PFR6</strain>
    </source>
</reference>
<organism evidence="2 3">
    <name type="scientific">Roseateles violae</name>
    <dbReference type="NCBI Taxonomy" id="3058042"/>
    <lineage>
        <taxon>Bacteria</taxon>
        <taxon>Pseudomonadati</taxon>
        <taxon>Pseudomonadota</taxon>
        <taxon>Betaproteobacteria</taxon>
        <taxon>Burkholderiales</taxon>
        <taxon>Sphaerotilaceae</taxon>
        <taxon>Roseateles</taxon>
    </lineage>
</organism>
<feature type="chain" id="PRO_5045998461" evidence="1">
    <location>
        <begin position="24"/>
        <end position="467"/>
    </location>
</feature>
<keyword evidence="1" id="KW-0732">Signal</keyword>
<feature type="signal peptide" evidence="1">
    <location>
        <begin position="1"/>
        <end position="23"/>
    </location>
</feature>
<proteinExistence type="predicted"/>
<dbReference type="Proteomes" id="UP001228044">
    <property type="component" value="Unassembled WGS sequence"/>
</dbReference>
<name>A0ABT8DVQ6_9BURK</name>
<gene>
    <name evidence="2" type="ORF">QWJ38_11845</name>
</gene>
<keyword evidence="3" id="KW-1185">Reference proteome</keyword>
<dbReference type="EMBL" id="JAUHHC010000003">
    <property type="protein sequence ID" value="MDN3920974.1"/>
    <property type="molecule type" value="Genomic_DNA"/>
</dbReference>
<sequence>MKKFVFKATALAIGALVGSAAFASVNLDTSTTTGTFAKELNFSSTAPGVAIAAGQTIATKLGFGVSGGQDRYVRVDLNGAKLATVAAGTNIVNSTLAFANSTVVQGGAVGDTYVIYQVTAAGAGHAASDALVITLPSLHVTNGNAANVGTTYALYETAVAAVNNAAGTSLYKNSGDLLKFASGLAWSLTTNTTTASVESSFKKFTTATTTGAAVPTASVLTSKVGSLSFTVAPGVLNTAGTQVQLEDLVQATTQAVFTGDFSAAGTLNTSTDGCATVGAALTLNAAKTSANFALPVTGAAAYSRDLCYVVNGTTAVAAQTINAALDLTPATAANSLDVPAAPIGSITRDGTELQAPFATIHPDYLARVVLTSQHSADATVEASVITEDGVSCPAVNGAYVIKAGKQLFIDVNKICPALSTGTRLAVKLVIAAPNNTISGVFNNMNYNRTTGATDSLTSYPLLRPGTN</sequence>
<comment type="caution">
    <text evidence="2">The sequence shown here is derived from an EMBL/GenBank/DDBJ whole genome shotgun (WGS) entry which is preliminary data.</text>
</comment>
<protein>
    <submittedName>
        <fullName evidence="2">Uncharacterized protein</fullName>
    </submittedName>
</protein>
<accession>A0ABT8DVQ6</accession>
<dbReference type="RefSeq" id="WP_290359291.1">
    <property type="nucleotide sequence ID" value="NZ_JAUHHC010000003.1"/>
</dbReference>
<evidence type="ECO:0000313" key="2">
    <source>
        <dbReference type="EMBL" id="MDN3920974.1"/>
    </source>
</evidence>